<gene>
    <name evidence="1" type="ORF">S12H4_11493</name>
</gene>
<dbReference type="AlphaFoldDB" id="X1SLI8"/>
<name>X1SLI8_9ZZZZ</name>
<protein>
    <submittedName>
        <fullName evidence="1">Uncharacterized protein</fullName>
    </submittedName>
</protein>
<accession>X1SLI8</accession>
<feature type="non-terminal residue" evidence="1">
    <location>
        <position position="1"/>
    </location>
</feature>
<proteinExistence type="predicted"/>
<dbReference type="EMBL" id="BARW01005172">
    <property type="protein sequence ID" value="GAI76230.1"/>
    <property type="molecule type" value="Genomic_DNA"/>
</dbReference>
<sequence>TIQYKLYPIMVVDPLGNLFSQVNKLANICDKNAFNKKHKKTN</sequence>
<reference evidence="1" key="1">
    <citation type="journal article" date="2014" name="Front. Microbiol.">
        <title>High frequency of phylogenetically diverse reductive dehalogenase-homologous genes in deep subseafloor sedimentary metagenomes.</title>
        <authorList>
            <person name="Kawai M."/>
            <person name="Futagami T."/>
            <person name="Toyoda A."/>
            <person name="Takaki Y."/>
            <person name="Nishi S."/>
            <person name="Hori S."/>
            <person name="Arai W."/>
            <person name="Tsubouchi T."/>
            <person name="Morono Y."/>
            <person name="Uchiyama I."/>
            <person name="Ito T."/>
            <person name="Fujiyama A."/>
            <person name="Inagaki F."/>
            <person name="Takami H."/>
        </authorList>
    </citation>
    <scope>NUCLEOTIDE SEQUENCE</scope>
    <source>
        <strain evidence="1">Expedition CK06-06</strain>
    </source>
</reference>
<comment type="caution">
    <text evidence="1">The sequence shown here is derived from an EMBL/GenBank/DDBJ whole genome shotgun (WGS) entry which is preliminary data.</text>
</comment>
<organism evidence="1">
    <name type="scientific">marine sediment metagenome</name>
    <dbReference type="NCBI Taxonomy" id="412755"/>
    <lineage>
        <taxon>unclassified sequences</taxon>
        <taxon>metagenomes</taxon>
        <taxon>ecological metagenomes</taxon>
    </lineage>
</organism>
<evidence type="ECO:0000313" key="1">
    <source>
        <dbReference type="EMBL" id="GAI76230.1"/>
    </source>
</evidence>